<evidence type="ECO:0000313" key="2">
    <source>
        <dbReference type="EMBL" id="KAJ7765003.1"/>
    </source>
</evidence>
<evidence type="ECO:0008006" key="4">
    <source>
        <dbReference type="Google" id="ProtNLM"/>
    </source>
</evidence>
<sequence length="222" mass="24334">MILLSLLATIYLVSAADSSFQVYHRLYEPNQPETQFIPRGTIVIPGNGHALFEPSPSLSQELTQFADELQNVKGAMYQVALERDGDVIARQWDTSAVKVCHLNQATSETFILHTSHEGQPYALDYFVAPSPHNGACPKKAKAEPAPLRSFAGNIDNLNTTLVVRSTRLPPLPDLRVPPPLTPEGAPVVPVPEKSLFQKYWMYGAAILIALMMSGGGEEEPKK</sequence>
<evidence type="ECO:0000256" key="1">
    <source>
        <dbReference type="SAM" id="SignalP"/>
    </source>
</evidence>
<dbReference type="EMBL" id="JARJLG010000036">
    <property type="protein sequence ID" value="KAJ7765003.1"/>
    <property type="molecule type" value="Genomic_DNA"/>
</dbReference>
<protein>
    <recommendedName>
        <fullName evidence="4">ER membrane protein complex subunit 10</fullName>
    </recommendedName>
</protein>
<dbReference type="CDD" id="cd22209">
    <property type="entry name" value="EMC10"/>
    <property type="match status" value="1"/>
</dbReference>
<proteinExistence type="predicted"/>
<feature type="signal peptide" evidence="1">
    <location>
        <begin position="1"/>
        <end position="15"/>
    </location>
</feature>
<dbReference type="Proteomes" id="UP001215280">
    <property type="component" value="Unassembled WGS sequence"/>
</dbReference>
<dbReference type="PANTHER" id="PTHR39219:SF1">
    <property type="entry name" value="ER MEMBRANE PROTEIN COMPLEX SUBUNIT 10"/>
    <property type="match status" value="1"/>
</dbReference>
<dbReference type="AlphaFoldDB" id="A0AAD7JHP9"/>
<reference evidence="2" key="1">
    <citation type="submission" date="2023-03" db="EMBL/GenBank/DDBJ databases">
        <title>Massive genome expansion in bonnet fungi (Mycena s.s.) driven by repeated elements and novel gene families across ecological guilds.</title>
        <authorList>
            <consortium name="Lawrence Berkeley National Laboratory"/>
            <person name="Harder C.B."/>
            <person name="Miyauchi S."/>
            <person name="Viragh M."/>
            <person name="Kuo A."/>
            <person name="Thoen E."/>
            <person name="Andreopoulos B."/>
            <person name="Lu D."/>
            <person name="Skrede I."/>
            <person name="Drula E."/>
            <person name="Henrissat B."/>
            <person name="Morin E."/>
            <person name="Kohler A."/>
            <person name="Barry K."/>
            <person name="LaButti K."/>
            <person name="Morin E."/>
            <person name="Salamov A."/>
            <person name="Lipzen A."/>
            <person name="Mereny Z."/>
            <person name="Hegedus B."/>
            <person name="Baldrian P."/>
            <person name="Stursova M."/>
            <person name="Weitz H."/>
            <person name="Taylor A."/>
            <person name="Grigoriev I.V."/>
            <person name="Nagy L.G."/>
            <person name="Martin F."/>
            <person name="Kauserud H."/>
        </authorList>
    </citation>
    <scope>NUCLEOTIDE SEQUENCE</scope>
    <source>
        <strain evidence="2">CBHHK188m</strain>
    </source>
</reference>
<name>A0AAD7JHP9_9AGAR</name>
<comment type="caution">
    <text evidence="2">The sequence shown here is derived from an EMBL/GenBank/DDBJ whole genome shotgun (WGS) entry which is preliminary data.</text>
</comment>
<keyword evidence="3" id="KW-1185">Reference proteome</keyword>
<gene>
    <name evidence="2" type="ORF">DFH07DRAFT_770267</name>
</gene>
<dbReference type="PANTHER" id="PTHR39219">
    <property type="entry name" value="ER MEMBRANE PROTEIN COMPLEX SUBUNIT 10"/>
    <property type="match status" value="1"/>
</dbReference>
<organism evidence="2 3">
    <name type="scientific">Mycena maculata</name>
    <dbReference type="NCBI Taxonomy" id="230809"/>
    <lineage>
        <taxon>Eukaryota</taxon>
        <taxon>Fungi</taxon>
        <taxon>Dikarya</taxon>
        <taxon>Basidiomycota</taxon>
        <taxon>Agaricomycotina</taxon>
        <taxon>Agaricomycetes</taxon>
        <taxon>Agaricomycetidae</taxon>
        <taxon>Agaricales</taxon>
        <taxon>Marasmiineae</taxon>
        <taxon>Mycenaceae</taxon>
        <taxon>Mycena</taxon>
    </lineage>
</organism>
<accession>A0AAD7JHP9</accession>
<evidence type="ECO:0000313" key="3">
    <source>
        <dbReference type="Proteomes" id="UP001215280"/>
    </source>
</evidence>
<keyword evidence="1" id="KW-0732">Signal</keyword>
<feature type="chain" id="PRO_5042111211" description="ER membrane protein complex subunit 10" evidence="1">
    <location>
        <begin position="16"/>
        <end position="222"/>
    </location>
</feature>